<organism evidence="1 2">
    <name type="scientific">Candidatus Anoxymicrobium japonicum</name>
    <dbReference type="NCBI Taxonomy" id="2013648"/>
    <lineage>
        <taxon>Bacteria</taxon>
        <taxon>Bacillati</taxon>
        <taxon>Actinomycetota</taxon>
        <taxon>Candidatus Geothermincolia</taxon>
        <taxon>Candidatus Geothermincolales</taxon>
        <taxon>Candidatus Anoxymicrobiaceae</taxon>
        <taxon>Candidatus Anoxymicrobium</taxon>
    </lineage>
</organism>
<sequence length="62" mass="7187">MPLRQLLDRLVETVDQLVQGELRPDHTVAHALDFITQRFLVEGQCLEQQIAVTDRWVVGLYI</sequence>
<name>A0A2N3G1M3_9ACTN</name>
<evidence type="ECO:0000313" key="2">
    <source>
        <dbReference type="Proteomes" id="UP000233654"/>
    </source>
</evidence>
<evidence type="ECO:0000313" key="1">
    <source>
        <dbReference type="EMBL" id="PKQ26617.1"/>
    </source>
</evidence>
<dbReference type="AlphaFoldDB" id="A0A2N3G1M3"/>
<proteinExistence type="predicted"/>
<gene>
    <name evidence="1" type="ORF">CVT63_08400</name>
</gene>
<protein>
    <submittedName>
        <fullName evidence="1">Uncharacterized protein</fullName>
    </submittedName>
</protein>
<reference evidence="1 2" key="1">
    <citation type="journal article" date="2017" name="ISME J.">
        <title>Potential for microbial H2 and metal transformations associated with novel bacteria and archaea in deep terrestrial subsurface sediments.</title>
        <authorList>
            <person name="Hernsdorf A.W."/>
            <person name="Amano Y."/>
            <person name="Miyakawa K."/>
            <person name="Ise K."/>
            <person name="Suzuki Y."/>
            <person name="Anantharaman K."/>
            <person name="Probst A."/>
            <person name="Burstein D."/>
            <person name="Thomas B.C."/>
            <person name="Banfield J.F."/>
        </authorList>
    </citation>
    <scope>NUCLEOTIDE SEQUENCE [LARGE SCALE GENOMIC DNA]</scope>
    <source>
        <strain evidence="1">HGW-Actinobacteria-3</strain>
    </source>
</reference>
<dbReference type="EMBL" id="PHEX01000128">
    <property type="protein sequence ID" value="PKQ26617.1"/>
    <property type="molecule type" value="Genomic_DNA"/>
</dbReference>
<accession>A0A2N3G1M3</accession>
<dbReference type="Proteomes" id="UP000233654">
    <property type="component" value="Unassembled WGS sequence"/>
</dbReference>
<comment type="caution">
    <text evidence="1">The sequence shown here is derived from an EMBL/GenBank/DDBJ whole genome shotgun (WGS) entry which is preliminary data.</text>
</comment>